<evidence type="ECO:0000259" key="3">
    <source>
        <dbReference type="PROSITE" id="PS50211"/>
    </source>
</evidence>
<dbReference type="PANTHER" id="PTHR13677">
    <property type="entry name" value="LD41638P"/>
    <property type="match status" value="1"/>
</dbReference>
<comment type="caution">
    <text evidence="4">The sequence shown here is derived from an EMBL/GenBank/DDBJ whole genome shotgun (WGS) entry which is preliminary data.</text>
</comment>
<organism evidence="4 5">
    <name type="scientific">Phytophthora kernoviae</name>
    <dbReference type="NCBI Taxonomy" id="325452"/>
    <lineage>
        <taxon>Eukaryota</taxon>
        <taxon>Sar</taxon>
        <taxon>Stramenopiles</taxon>
        <taxon>Oomycota</taxon>
        <taxon>Peronosporomycetes</taxon>
        <taxon>Peronosporales</taxon>
        <taxon>Peronosporaceae</taxon>
        <taxon>Phytophthora</taxon>
    </lineage>
</organism>
<reference evidence="4 5" key="1">
    <citation type="submission" date="2018-07" db="EMBL/GenBank/DDBJ databases">
        <title>Genome sequencing of oomycete isolates from Chile give support for New Zealand origin for Phytophthora kernoviae and make available the first Nothophytophthora sp. genome.</title>
        <authorList>
            <person name="Studholme D.J."/>
            <person name="Sanfuentes E."/>
            <person name="Panda P."/>
            <person name="Hill R."/>
            <person name="Sambles C."/>
            <person name="Grant M."/>
            <person name="Williams N.M."/>
            <person name="Mcdougal R.L."/>
        </authorList>
    </citation>
    <scope>NUCLEOTIDE SEQUENCE [LARGE SCALE GENOMIC DNA]</scope>
    <source>
        <strain evidence="4">Chile7</strain>
    </source>
</reference>
<proteinExistence type="inferred from homology"/>
<evidence type="ECO:0000256" key="2">
    <source>
        <dbReference type="SAM" id="MobiDB-lite"/>
    </source>
</evidence>
<dbReference type="Proteomes" id="UP000284657">
    <property type="component" value="Unassembled WGS sequence"/>
</dbReference>
<dbReference type="InterPro" id="IPR024224">
    <property type="entry name" value="DENND6"/>
</dbReference>
<dbReference type="AlphaFoldDB" id="A0A3R7JIC3"/>
<feature type="domain" description="UDENN" evidence="3">
    <location>
        <begin position="35"/>
        <end position="191"/>
    </location>
</feature>
<dbReference type="GO" id="GO:0055037">
    <property type="term" value="C:recycling endosome"/>
    <property type="evidence" value="ECO:0007669"/>
    <property type="project" value="TreeGrafter"/>
</dbReference>
<feature type="region of interest" description="Disordered" evidence="2">
    <location>
        <begin position="1"/>
        <end position="22"/>
    </location>
</feature>
<dbReference type="EMBL" id="MBAD02001089">
    <property type="protein sequence ID" value="RLN58700.1"/>
    <property type="molecule type" value="Genomic_DNA"/>
</dbReference>
<evidence type="ECO:0000313" key="4">
    <source>
        <dbReference type="EMBL" id="RLN58700.1"/>
    </source>
</evidence>
<gene>
    <name evidence="4" type="ORF">BBJ29_001575</name>
</gene>
<name>A0A3R7JIC3_9STRA</name>
<evidence type="ECO:0000256" key="1">
    <source>
        <dbReference type="ARBA" id="ARBA00007159"/>
    </source>
</evidence>
<comment type="similarity">
    <text evidence="1">Belongs to the DENND6 family.</text>
</comment>
<evidence type="ECO:0000313" key="5">
    <source>
        <dbReference type="Proteomes" id="UP000284657"/>
    </source>
</evidence>
<dbReference type="InterPro" id="IPR037516">
    <property type="entry name" value="Tripartite_DENN"/>
</dbReference>
<protein>
    <recommendedName>
        <fullName evidence="3">UDENN domain-containing protein</fullName>
    </recommendedName>
</protein>
<dbReference type="GO" id="GO:0005085">
    <property type="term" value="F:guanyl-nucleotide exchange factor activity"/>
    <property type="evidence" value="ECO:0007669"/>
    <property type="project" value="InterPro"/>
</dbReference>
<accession>A0A3R7JIC3</accession>
<sequence>MMNAERTELTEEDVAPPTTGTVKQEKSTAAVYGLRALATVVFDIDSGQKLDALHPSTCGLSEAAKTSLAHLALPHCNNQDEGDTQFIVRFRDGPDDSQLLFGFVLFRQQKDESRTRGYFQKALVLVSTEPYVDLYDRVLRVIGPLFFKVGQKVLDAVYNNINSWPDLVFDTPAVLPNLQVDKTMASAVQRM</sequence>
<dbReference type="PROSITE" id="PS50211">
    <property type="entry name" value="DENN"/>
    <property type="match status" value="1"/>
</dbReference>
<dbReference type="PANTHER" id="PTHR13677:SF0">
    <property type="entry name" value="LD41638P"/>
    <property type="match status" value="1"/>
</dbReference>